<evidence type="ECO:0000313" key="8">
    <source>
        <dbReference type="EMBL" id="GMI14620.1"/>
    </source>
</evidence>
<evidence type="ECO:0000256" key="5">
    <source>
        <dbReference type="ARBA" id="ARBA00023136"/>
    </source>
</evidence>
<reference evidence="9" key="1">
    <citation type="journal article" date="2023" name="Commun. Biol.">
        <title>Genome analysis of Parmales, the sister group of diatoms, reveals the evolutionary specialization of diatoms from phago-mixotrophs to photoautotrophs.</title>
        <authorList>
            <person name="Ban H."/>
            <person name="Sato S."/>
            <person name="Yoshikawa S."/>
            <person name="Yamada K."/>
            <person name="Nakamura Y."/>
            <person name="Ichinomiya M."/>
            <person name="Sato N."/>
            <person name="Blanc-Mathieu R."/>
            <person name="Endo H."/>
            <person name="Kuwata A."/>
            <person name="Ogata H."/>
        </authorList>
    </citation>
    <scope>NUCLEOTIDE SEQUENCE [LARGE SCALE GENOMIC DNA]</scope>
    <source>
        <strain evidence="9">NIES 3700</strain>
    </source>
</reference>
<feature type="transmembrane region" description="Helical" evidence="6">
    <location>
        <begin position="225"/>
        <end position="247"/>
    </location>
</feature>
<keyword evidence="9" id="KW-1185">Reference proteome</keyword>
<feature type="transmembrane region" description="Helical" evidence="6">
    <location>
        <begin position="187"/>
        <end position="210"/>
    </location>
</feature>
<keyword evidence="4 6" id="KW-1133">Transmembrane helix</keyword>
<dbReference type="Pfam" id="PF09335">
    <property type="entry name" value="VTT_dom"/>
    <property type="match status" value="1"/>
</dbReference>
<dbReference type="InterPro" id="IPR032816">
    <property type="entry name" value="VTT_dom"/>
</dbReference>
<evidence type="ECO:0000256" key="6">
    <source>
        <dbReference type="SAM" id="Phobius"/>
    </source>
</evidence>
<dbReference type="EMBL" id="BRXW01000216">
    <property type="protein sequence ID" value="GMI14620.1"/>
    <property type="molecule type" value="Genomic_DNA"/>
</dbReference>
<dbReference type="PANTHER" id="PTHR12677">
    <property type="entry name" value="GOLGI APPARATUS MEMBRANE PROTEIN TVP38-RELATED"/>
    <property type="match status" value="1"/>
</dbReference>
<evidence type="ECO:0000256" key="4">
    <source>
        <dbReference type="ARBA" id="ARBA00022989"/>
    </source>
</evidence>
<sequence length="288" mass="31679">MNVLDRHRISCATLGRVLFCSFFLGLIVFFAVDSVTTMYTITWVEDVCDELAKTDLFLIIGALFVFGFVSPLVGIPYTIFPCASGYLIHEKLGNFWQAFFITLLLASTAPLLGGLVAFFMGRGILNSWATRMKERFKIFAAIENVLGEKKESIQIQCLLRLSPLVPTALINVALGCTSNCKISHFAIAFLFGGTVYAMPLSYVGCLFNAATDLETNDDLSLDSPLGLAIAILGAIGSVLATIMITWYTRKKLRALSTAYEASFVFEGDDEEDEEDEEEEGEHAILINV</sequence>
<dbReference type="OrthoDB" id="166803at2759"/>
<evidence type="ECO:0000256" key="3">
    <source>
        <dbReference type="ARBA" id="ARBA00022692"/>
    </source>
</evidence>
<organism evidence="8 9">
    <name type="scientific">Triparma laevis f. longispina</name>
    <dbReference type="NCBI Taxonomy" id="1714387"/>
    <lineage>
        <taxon>Eukaryota</taxon>
        <taxon>Sar</taxon>
        <taxon>Stramenopiles</taxon>
        <taxon>Ochrophyta</taxon>
        <taxon>Bolidophyceae</taxon>
        <taxon>Parmales</taxon>
        <taxon>Triparmaceae</taxon>
        <taxon>Triparma</taxon>
    </lineage>
</organism>
<feature type="domain" description="VTT" evidence="7">
    <location>
        <begin position="75"/>
        <end position="204"/>
    </location>
</feature>
<name>A0A9W7FMB0_9STRA</name>
<evidence type="ECO:0000313" key="9">
    <source>
        <dbReference type="Proteomes" id="UP001165122"/>
    </source>
</evidence>
<keyword evidence="3 6" id="KW-0812">Transmembrane</keyword>
<feature type="transmembrane region" description="Helical" evidence="6">
    <location>
        <begin position="99"/>
        <end position="125"/>
    </location>
</feature>
<evidence type="ECO:0000256" key="2">
    <source>
        <dbReference type="ARBA" id="ARBA00022475"/>
    </source>
</evidence>
<comment type="subcellular location">
    <subcellularLocation>
        <location evidence="1">Cell membrane</location>
        <topology evidence="1">Multi-pass membrane protein</topology>
    </subcellularLocation>
</comment>
<dbReference type="Proteomes" id="UP001165122">
    <property type="component" value="Unassembled WGS sequence"/>
</dbReference>
<keyword evidence="2" id="KW-1003">Cell membrane</keyword>
<feature type="transmembrane region" description="Helical" evidence="6">
    <location>
        <begin position="56"/>
        <end position="79"/>
    </location>
</feature>
<dbReference type="GO" id="GO:0005886">
    <property type="term" value="C:plasma membrane"/>
    <property type="evidence" value="ECO:0007669"/>
    <property type="project" value="UniProtKB-SubCell"/>
</dbReference>
<feature type="transmembrane region" description="Helical" evidence="6">
    <location>
        <begin position="22"/>
        <end position="44"/>
    </location>
</feature>
<keyword evidence="5 6" id="KW-0472">Membrane</keyword>
<accession>A0A9W7FMB0</accession>
<dbReference type="PANTHER" id="PTHR12677:SF59">
    <property type="entry name" value="GOLGI APPARATUS MEMBRANE PROTEIN TVP38-RELATED"/>
    <property type="match status" value="1"/>
</dbReference>
<proteinExistence type="predicted"/>
<dbReference type="InterPro" id="IPR015414">
    <property type="entry name" value="TMEM64"/>
</dbReference>
<gene>
    <name evidence="8" type="ORF">TrLO_g7164</name>
</gene>
<evidence type="ECO:0000256" key="1">
    <source>
        <dbReference type="ARBA" id="ARBA00004651"/>
    </source>
</evidence>
<evidence type="ECO:0000259" key="7">
    <source>
        <dbReference type="Pfam" id="PF09335"/>
    </source>
</evidence>
<comment type="caution">
    <text evidence="8">The sequence shown here is derived from an EMBL/GenBank/DDBJ whole genome shotgun (WGS) entry which is preliminary data.</text>
</comment>
<dbReference type="AlphaFoldDB" id="A0A9W7FMB0"/>
<protein>
    <recommendedName>
        <fullName evidence="7">VTT domain-containing protein</fullName>
    </recommendedName>
</protein>